<keyword evidence="6 9" id="KW-1133">Transmembrane helix</keyword>
<comment type="similarity">
    <text evidence="2">Belongs to the cation diffusion facilitator (CDF) transporter (TC 2.A.4) family. SLC30A subfamily.</text>
</comment>
<evidence type="ECO:0000256" key="3">
    <source>
        <dbReference type="ARBA" id="ARBA00022448"/>
    </source>
</evidence>
<sequence>MGHHHHHHGHHHHHHHATGNIRFAFFLNLGFAILELIGGFFVNSVAIMSDALHDFGDAFTLGVSYFLQRKSEQAGNTRYTYGYKRYSVAGAILTSVILILGSVFVLSEAFERLRSPEMPDPYGMLLFAILGLAVNGAAFFRLRGGHNLNQRAVSLHMLEDLLGWAAVLVVSILLFFVEWPWLDPLLSIGISCFMLFNAVKNTWSAFKILLQENPLATELDKVKEQVLSVSDVQEVHQLKVWSLDGEHHVLSAHVVVESIKEPTAVAALKQQIRHLLEPFAITDATLELEQAGEQCTMKV</sequence>
<evidence type="ECO:0000256" key="5">
    <source>
        <dbReference type="ARBA" id="ARBA00022906"/>
    </source>
</evidence>
<evidence type="ECO:0000259" key="11">
    <source>
        <dbReference type="Pfam" id="PF16916"/>
    </source>
</evidence>
<comment type="caution">
    <text evidence="12">The sequence shown here is derived from an EMBL/GenBank/DDBJ whole genome shotgun (WGS) entry which is preliminary data.</text>
</comment>
<evidence type="ECO:0000256" key="2">
    <source>
        <dbReference type="ARBA" id="ARBA00008873"/>
    </source>
</evidence>
<dbReference type="InterPro" id="IPR002524">
    <property type="entry name" value="Cation_efflux"/>
</dbReference>
<dbReference type="InterPro" id="IPR036837">
    <property type="entry name" value="Cation_efflux_CTD_sf"/>
</dbReference>
<dbReference type="NCBIfam" id="TIGR01297">
    <property type="entry name" value="CDF"/>
    <property type="match status" value="1"/>
</dbReference>
<proteinExistence type="inferred from homology"/>
<organism evidence="12 13">
    <name type="scientific">Pontibacter ruber</name>
    <dbReference type="NCBI Taxonomy" id="1343895"/>
    <lineage>
        <taxon>Bacteria</taxon>
        <taxon>Pseudomonadati</taxon>
        <taxon>Bacteroidota</taxon>
        <taxon>Cytophagia</taxon>
        <taxon>Cytophagales</taxon>
        <taxon>Hymenobacteraceae</taxon>
        <taxon>Pontibacter</taxon>
    </lineage>
</organism>
<feature type="transmembrane region" description="Helical" evidence="9">
    <location>
        <begin position="88"/>
        <end position="110"/>
    </location>
</feature>
<dbReference type="PANTHER" id="PTHR11562:SF17">
    <property type="entry name" value="RE54080P-RELATED"/>
    <property type="match status" value="1"/>
</dbReference>
<dbReference type="EMBL" id="JBHUIM010000002">
    <property type="protein sequence ID" value="MFD2247596.1"/>
    <property type="molecule type" value="Genomic_DNA"/>
</dbReference>
<keyword evidence="7" id="KW-0406">Ion transport</keyword>
<evidence type="ECO:0000256" key="1">
    <source>
        <dbReference type="ARBA" id="ARBA00004141"/>
    </source>
</evidence>
<evidence type="ECO:0000256" key="9">
    <source>
        <dbReference type="SAM" id="Phobius"/>
    </source>
</evidence>
<keyword evidence="4 9" id="KW-0812">Transmembrane</keyword>
<evidence type="ECO:0000256" key="6">
    <source>
        <dbReference type="ARBA" id="ARBA00022989"/>
    </source>
</evidence>
<keyword evidence="5" id="KW-0864">Zinc transport</keyword>
<feature type="transmembrane region" description="Helical" evidence="9">
    <location>
        <begin position="21"/>
        <end position="41"/>
    </location>
</feature>
<dbReference type="PANTHER" id="PTHR11562">
    <property type="entry name" value="CATION EFFLUX PROTEIN/ ZINC TRANSPORTER"/>
    <property type="match status" value="1"/>
</dbReference>
<comment type="subcellular location">
    <subcellularLocation>
        <location evidence="1">Membrane</location>
        <topology evidence="1">Multi-pass membrane protein</topology>
    </subcellularLocation>
</comment>
<dbReference type="Proteomes" id="UP001597374">
    <property type="component" value="Unassembled WGS sequence"/>
</dbReference>
<protein>
    <submittedName>
        <fullName evidence="12">Cation diffusion facilitator family transporter</fullName>
    </submittedName>
</protein>
<dbReference type="InterPro" id="IPR027470">
    <property type="entry name" value="Cation_efflux_CTD"/>
</dbReference>
<keyword evidence="3" id="KW-0813">Transport</keyword>
<evidence type="ECO:0000313" key="13">
    <source>
        <dbReference type="Proteomes" id="UP001597374"/>
    </source>
</evidence>
<feature type="domain" description="Cation efflux protein cytoplasmic" evidence="11">
    <location>
        <begin position="217"/>
        <end position="279"/>
    </location>
</feature>
<dbReference type="InterPro" id="IPR027469">
    <property type="entry name" value="Cation_efflux_TMD_sf"/>
</dbReference>
<reference evidence="13" key="1">
    <citation type="journal article" date="2019" name="Int. J. Syst. Evol. Microbiol.">
        <title>The Global Catalogue of Microorganisms (GCM) 10K type strain sequencing project: providing services to taxonomists for standard genome sequencing and annotation.</title>
        <authorList>
            <consortium name="The Broad Institute Genomics Platform"/>
            <consortium name="The Broad Institute Genome Sequencing Center for Infectious Disease"/>
            <person name="Wu L."/>
            <person name="Ma J."/>
        </authorList>
    </citation>
    <scope>NUCLEOTIDE SEQUENCE [LARGE SCALE GENOMIC DNA]</scope>
    <source>
        <strain evidence="13">CGMCC 4.1782</strain>
    </source>
</reference>
<dbReference type="SUPFAM" id="SSF160240">
    <property type="entry name" value="Cation efflux protein cytoplasmic domain-like"/>
    <property type="match status" value="1"/>
</dbReference>
<dbReference type="RefSeq" id="WP_250430591.1">
    <property type="nucleotide sequence ID" value="NZ_JALPRR010000003.1"/>
</dbReference>
<accession>A0ABW5CYU3</accession>
<dbReference type="Gene3D" id="1.20.1510.10">
    <property type="entry name" value="Cation efflux protein transmembrane domain"/>
    <property type="match status" value="1"/>
</dbReference>
<evidence type="ECO:0000259" key="10">
    <source>
        <dbReference type="Pfam" id="PF01545"/>
    </source>
</evidence>
<name>A0ABW5CYU3_9BACT</name>
<evidence type="ECO:0000256" key="7">
    <source>
        <dbReference type="ARBA" id="ARBA00023065"/>
    </source>
</evidence>
<dbReference type="Pfam" id="PF16916">
    <property type="entry name" value="ZT_dimer"/>
    <property type="match status" value="1"/>
</dbReference>
<evidence type="ECO:0000256" key="8">
    <source>
        <dbReference type="ARBA" id="ARBA00023136"/>
    </source>
</evidence>
<keyword evidence="5" id="KW-0862">Zinc</keyword>
<feature type="transmembrane region" description="Helical" evidence="9">
    <location>
        <begin position="161"/>
        <end position="179"/>
    </location>
</feature>
<feature type="transmembrane region" description="Helical" evidence="9">
    <location>
        <begin position="122"/>
        <end position="140"/>
    </location>
</feature>
<dbReference type="InterPro" id="IPR050681">
    <property type="entry name" value="CDF/SLC30A"/>
</dbReference>
<keyword evidence="8 9" id="KW-0472">Membrane</keyword>
<keyword evidence="13" id="KW-1185">Reference proteome</keyword>
<evidence type="ECO:0000256" key="4">
    <source>
        <dbReference type="ARBA" id="ARBA00022692"/>
    </source>
</evidence>
<gene>
    <name evidence="12" type="ORF">ACFSKP_15115</name>
</gene>
<dbReference type="Pfam" id="PF01545">
    <property type="entry name" value="Cation_efflux"/>
    <property type="match status" value="1"/>
</dbReference>
<feature type="domain" description="Cation efflux protein transmembrane" evidence="10">
    <location>
        <begin position="23"/>
        <end position="210"/>
    </location>
</feature>
<dbReference type="SUPFAM" id="SSF161111">
    <property type="entry name" value="Cation efflux protein transmembrane domain-like"/>
    <property type="match status" value="1"/>
</dbReference>
<evidence type="ECO:0000313" key="12">
    <source>
        <dbReference type="EMBL" id="MFD2247596.1"/>
    </source>
</evidence>
<dbReference type="InterPro" id="IPR058533">
    <property type="entry name" value="Cation_efflux_TM"/>
</dbReference>